<evidence type="ECO:0008006" key="3">
    <source>
        <dbReference type="Google" id="ProtNLM"/>
    </source>
</evidence>
<reference evidence="1 2" key="1">
    <citation type="submission" date="2023-01" db="EMBL/GenBank/DDBJ databases">
        <title>Analysis of 21 Apiospora genomes using comparative genomics revels a genus with tremendous synthesis potential of carbohydrate active enzymes and secondary metabolites.</title>
        <authorList>
            <person name="Sorensen T."/>
        </authorList>
    </citation>
    <scope>NUCLEOTIDE SEQUENCE [LARGE SCALE GENOMIC DNA]</scope>
    <source>
        <strain evidence="1 2">CBS 20057</strain>
    </source>
</reference>
<evidence type="ECO:0000313" key="2">
    <source>
        <dbReference type="Proteomes" id="UP001396898"/>
    </source>
</evidence>
<gene>
    <name evidence="1" type="ORF">PG991_013151</name>
</gene>
<evidence type="ECO:0000313" key="1">
    <source>
        <dbReference type="EMBL" id="KAK8000929.1"/>
    </source>
</evidence>
<name>A0ABR1R718_9PEZI</name>
<dbReference type="EMBL" id="JAQQWI010000018">
    <property type="protein sequence ID" value="KAK8000929.1"/>
    <property type="molecule type" value="Genomic_DNA"/>
</dbReference>
<dbReference type="Proteomes" id="UP001396898">
    <property type="component" value="Unassembled WGS sequence"/>
</dbReference>
<organism evidence="1 2">
    <name type="scientific">Apiospora marii</name>
    <dbReference type="NCBI Taxonomy" id="335849"/>
    <lineage>
        <taxon>Eukaryota</taxon>
        <taxon>Fungi</taxon>
        <taxon>Dikarya</taxon>
        <taxon>Ascomycota</taxon>
        <taxon>Pezizomycotina</taxon>
        <taxon>Sordariomycetes</taxon>
        <taxon>Xylariomycetidae</taxon>
        <taxon>Amphisphaeriales</taxon>
        <taxon>Apiosporaceae</taxon>
        <taxon>Apiospora</taxon>
    </lineage>
</organism>
<keyword evidence="2" id="KW-1185">Reference proteome</keyword>
<protein>
    <recommendedName>
        <fullName evidence="3">DUF4129 domain-containing protein</fullName>
    </recommendedName>
</protein>
<proteinExistence type="predicted"/>
<comment type="caution">
    <text evidence="1">The sequence shown here is derived from an EMBL/GenBank/DDBJ whole genome shotgun (WGS) entry which is preliminary data.</text>
</comment>
<sequence length="69" mass="7582">HLEEQPGGSLPESVRVSALEAARDLVASLEKPQDALIRFAQSYREGLYGATPYTKEFSKRTAVGTVKFL</sequence>
<feature type="non-terminal residue" evidence="1">
    <location>
        <position position="1"/>
    </location>
</feature>
<accession>A0ABR1R718</accession>